<dbReference type="Proteomes" id="UP000770889">
    <property type="component" value="Unassembled WGS sequence"/>
</dbReference>
<protein>
    <submittedName>
        <fullName evidence="1">Uncharacterized protein</fullName>
    </submittedName>
</protein>
<organism evidence="1 2">
    <name type="scientific">Candidatus Thiodiazotropha taylori</name>
    <dbReference type="NCBI Taxonomy" id="2792791"/>
    <lineage>
        <taxon>Bacteria</taxon>
        <taxon>Pseudomonadati</taxon>
        <taxon>Pseudomonadota</taxon>
        <taxon>Gammaproteobacteria</taxon>
        <taxon>Chromatiales</taxon>
        <taxon>Sedimenticolaceae</taxon>
        <taxon>Candidatus Thiodiazotropha</taxon>
    </lineage>
</organism>
<evidence type="ECO:0000313" key="2">
    <source>
        <dbReference type="Proteomes" id="UP000770889"/>
    </source>
</evidence>
<dbReference type="InterPro" id="IPR046480">
    <property type="entry name" value="DUF6573"/>
</dbReference>
<evidence type="ECO:0000313" key="1">
    <source>
        <dbReference type="EMBL" id="MBT2989911.1"/>
    </source>
</evidence>
<dbReference type="EMBL" id="JAHHGM010000012">
    <property type="protein sequence ID" value="MBT2989911.1"/>
    <property type="molecule type" value="Genomic_DNA"/>
</dbReference>
<dbReference type="AlphaFoldDB" id="A0A944QW19"/>
<sequence length="142" mass="15791">MSNTSNEPSTESFFGKVISTYTRAQAIEDEVLIDAGAMAREAGFKWPVALTVAAWADCVAWSEDDSRRQIYQDESGRLWDLIYMASHAIRTSKDSGDRLLFQLYRVPRDGQSLEAELVTLRLIVGPGDAGEPVVTILQPHED</sequence>
<comment type="caution">
    <text evidence="1">The sequence shown here is derived from an EMBL/GenBank/DDBJ whole genome shotgun (WGS) entry which is preliminary data.</text>
</comment>
<dbReference type="Pfam" id="PF20213">
    <property type="entry name" value="DUF6573"/>
    <property type="match status" value="1"/>
</dbReference>
<gene>
    <name evidence="1" type="ORF">KME65_13235</name>
</gene>
<reference evidence="1 2" key="1">
    <citation type="submission" date="2021-05" db="EMBL/GenBank/DDBJ databases">
        <title>Genetic and Functional Diversity in Clade A Lucinid endosymbionts from the Bahamas.</title>
        <authorList>
            <person name="Giani N.M."/>
            <person name="Engel A.S."/>
            <person name="Campbell B.J."/>
        </authorList>
    </citation>
    <scope>NUCLEOTIDE SEQUENCE [LARGE SCALE GENOMIC DNA]</scope>
    <source>
        <strain evidence="1">LUC16012Gg_MoonRockCtena</strain>
    </source>
</reference>
<proteinExistence type="predicted"/>
<accession>A0A944QW19</accession>
<name>A0A944QW19_9GAMM</name>